<comment type="caution">
    <text evidence="10">Lacks conserved residue(s) required for the propagation of feature annotation.</text>
</comment>
<keyword evidence="13" id="KW-1185">Reference proteome</keyword>
<dbReference type="GO" id="GO:0005886">
    <property type="term" value="C:plasma membrane"/>
    <property type="evidence" value="ECO:0007669"/>
    <property type="project" value="TreeGrafter"/>
</dbReference>
<feature type="active site" description="Proton donor 1" evidence="5">
    <location>
        <position position="124"/>
    </location>
</feature>
<sequence length="133" mass="15651">MCAKVHMKDLLSIHHELGHIHYYLQYNHLPLVFRKGANQGFHEALGDTVIMSVGTPRHLQRVGLLKEVEEDNELEMNYLLRVALRWVPLLHFAYVLDLWRWELQGLKPPVVRTEKDFDPAAKYHVVADVEYIR</sequence>
<keyword evidence="3" id="KW-1015">Disulfide bond</keyword>
<dbReference type="GO" id="GO:0008237">
    <property type="term" value="F:metallopeptidase activity"/>
    <property type="evidence" value="ECO:0007669"/>
    <property type="project" value="UniProtKB-KW"/>
</dbReference>
<feature type="binding site" evidence="6">
    <location>
        <position position="133"/>
    </location>
    <ligand>
        <name>chloride</name>
        <dbReference type="ChEBI" id="CHEBI:17996"/>
        <label>1</label>
    </ligand>
</feature>
<proteinExistence type="inferred from homology"/>
<keyword evidence="11" id="KW-0482">Metalloprotease</keyword>
<comment type="caution">
    <text evidence="12">The sequence shown here is derived from an EMBL/GenBank/DDBJ whole genome shotgun (WGS) entry which is preliminary data.</text>
</comment>
<evidence type="ECO:0000256" key="1">
    <source>
        <dbReference type="ARBA" id="ARBA00008139"/>
    </source>
</evidence>
<dbReference type="GO" id="GO:0008241">
    <property type="term" value="F:peptidyl-dipeptidase activity"/>
    <property type="evidence" value="ECO:0007669"/>
    <property type="project" value="InterPro"/>
</dbReference>
<name>A0A5B7JE57_PORTR</name>
<organism evidence="12 13">
    <name type="scientific">Portunus trituberculatus</name>
    <name type="common">Swimming crab</name>
    <name type="synonym">Neptunus trituberculatus</name>
    <dbReference type="NCBI Taxonomy" id="210409"/>
    <lineage>
        <taxon>Eukaryota</taxon>
        <taxon>Metazoa</taxon>
        <taxon>Ecdysozoa</taxon>
        <taxon>Arthropoda</taxon>
        <taxon>Crustacea</taxon>
        <taxon>Multicrustacea</taxon>
        <taxon>Malacostraca</taxon>
        <taxon>Eumalacostraca</taxon>
        <taxon>Eucarida</taxon>
        <taxon>Decapoda</taxon>
        <taxon>Pleocyemata</taxon>
        <taxon>Brachyura</taxon>
        <taxon>Eubrachyura</taxon>
        <taxon>Portunoidea</taxon>
        <taxon>Portunidae</taxon>
        <taxon>Portuninae</taxon>
        <taxon>Portunus</taxon>
    </lineage>
</organism>
<evidence type="ECO:0000256" key="2">
    <source>
        <dbReference type="ARBA" id="ARBA00022729"/>
    </source>
</evidence>
<evidence type="ECO:0000256" key="4">
    <source>
        <dbReference type="ARBA" id="ARBA00023180"/>
    </source>
</evidence>
<evidence type="ECO:0000256" key="8">
    <source>
        <dbReference type="PIRSR" id="PIRSR601548-6"/>
    </source>
</evidence>
<feature type="binding site" evidence="9">
    <location>
        <position position="43"/>
    </location>
    <ligand>
        <name>Zn(2+)</name>
        <dbReference type="ChEBI" id="CHEBI:29105"/>
        <label>2</label>
        <note>catalytic</note>
    </ligand>
</feature>
<dbReference type="Proteomes" id="UP000324222">
    <property type="component" value="Unassembled WGS sequence"/>
</dbReference>
<evidence type="ECO:0000313" key="13">
    <source>
        <dbReference type="Proteomes" id="UP000324222"/>
    </source>
</evidence>
<evidence type="ECO:0000256" key="7">
    <source>
        <dbReference type="PIRSR" id="PIRSR601548-3"/>
    </source>
</evidence>
<keyword evidence="7 11" id="KW-0862">Zinc</keyword>
<evidence type="ECO:0000256" key="5">
    <source>
        <dbReference type="PIRSR" id="PIRSR601548-1"/>
    </source>
</evidence>
<keyword evidence="11" id="KW-0378">Hydrolase</keyword>
<feature type="binding site" evidence="9">
    <location>
        <position position="19"/>
    </location>
    <ligand>
        <name>Zn(2+)</name>
        <dbReference type="ChEBI" id="CHEBI:29105"/>
        <label>2</label>
        <note>catalytic</note>
    </ligand>
</feature>
<dbReference type="EC" id="3.4.-.-" evidence="11"/>
<dbReference type="GO" id="GO:0004180">
    <property type="term" value="F:carboxypeptidase activity"/>
    <property type="evidence" value="ECO:0007669"/>
    <property type="project" value="UniProtKB-KW"/>
</dbReference>
<evidence type="ECO:0000256" key="10">
    <source>
        <dbReference type="PROSITE-ProRule" id="PRU01355"/>
    </source>
</evidence>
<feature type="binding site" evidence="7">
    <location>
        <position position="19"/>
    </location>
    <ligand>
        <name>Zn(2+)</name>
        <dbReference type="ChEBI" id="CHEBI:29105"/>
        <label>1</label>
        <note>catalytic</note>
    </ligand>
</feature>
<feature type="active site" description="Proton acceptor 1" evidence="5">
    <location>
        <position position="16"/>
    </location>
</feature>
<evidence type="ECO:0000313" key="12">
    <source>
        <dbReference type="EMBL" id="MPC96271.1"/>
    </source>
</evidence>
<evidence type="ECO:0000256" key="6">
    <source>
        <dbReference type="PIRSR" id="PIRSR601548-2"/>
    </source>
</evidence>
<dbReference type="GO" id="GO:0046872">
    <property type="term" value="F:metal ion binding"/>
    <property type="evidence" value="ECO:0007669"/>
    <property type="project" value="UniProtKB-KW"/>
</dbReference>
<feature type="binding site" evidence="7">
    <location>
        <position position="43"/>
    </location>
    <ligand>
        <name>Zn(2+)</name>
        <dbReference type="ChEBI" id="CHEBI:29105"/>
        <label>1</label>
        <note>catalytic</note>
    </ligand>
</feature>
<keyword evidence="4 11" id="KW-0325">Glycoprotein</keyword>
<dbReference type="InterPro" id="IPR001548">
    <property type="entry name" value="Peptidase_M2"/>
</dbReference>
<accession>A0A5B7JE57</accession>
<dbReference type="Pfam" id="PF01401">
    <property type="entry name" value="Peptidase_M2"/>
    <property type="match status" value="1"/>
</dbReference>
<feature type="active site" description="Proton acceptor 2" evidence="8">
    <location>
        <position position="16"/>
    </location>
</feature>
<keyword evidence="11" id="KW-0121">Carboxypeptidase</keyword>
<dbReference type="PANTHER" id="PTHR10514:SF45">
    <property type="entry name" value="ANGIOTENSIN-CONVERTING ENZYME"/>
    <property type="match status" value="1"/>
</dbReference>
<feature type="active site" description="Proton donor 2" evidence="8">
    <location>
        <position position="124"/>
    </location>
</feature>
<comment type="cofactor">
    <cofactor evidence="11">
        <name>Zn(2+)</name>
        <dbReference type="ChEBI" id="CHEBI:29105"/>
    </cofactor>
    <text evidence="11">Binds 1 zinc ion per subunit.</text>
</comment>
<protein>
    <recommendedName>
        <fullName evidence="11">Angiotensin-converting enzyme</fullName>
        <ecNumber evidence="11">3.4.-.-</ecNumber>
    </recommendedName>
</protein>
<evidence type="ECO:0000256" key="3">
    <source>
        <dbReference type="ARBA" id="ARBA00023157"/>
    </source>
</evidence>
<dbReference type="PANTHER" id="PTHR10514">
    <property type="entry name" value="ANGIOTENSIN-CONVERTING ENZYME"/>
    <property type="match status" value="1"/>
</dbReference>
<gene>
    <name evidence="12" type="primary">ACE_4</name>
    <name evidence="12" type="ORF">E2C01_091520</name>
</gene>
<keyword evidence="2" id="KW-0732">Signal</keyword>
<feature type="binding site" evidence="9">
    <location>
        <position position="15"/>
    </location>
    <ligand>
        <name>Zn(2+)</name>
        <dbReference type="ChEBI" id="CHEBI:29105"/>
        <label>2</label>
        <note>catalytic</note>
    </ligand>
</feature>
<comment type="similarity">
    <text evidence="1 10 11">Belongs to the peptidase M2 family.</text>
</comment>
<feature type="binding site" evidence="7">
    <location>
        <position position="15"/>
    </location>
    <ligand>
        <name>Zn(2+)</name>
        <dbReference type="ChEBI" id="CHEBI:29105"/>
        <label>1</label>
        <note>catalytic</note>
    </ligand>
</feature>
<dbReference type="PROSITE" id="PS52011">
    <property type="entry name" value="PEPTIDASE_M2"/>
    <property type="match status" value="1"/>
</dbReference>
<keyword evidence="7 11" id="KW-0479">Metal-binding</keyword>
<dbReference type="SUPFAM" id="SSF55486">
    <property type="entry name" value="Metalloproteases ('zincins'), catalytic domain"/>
    <property type="match status" value="1"/>
</dbReference>
<dbReference type="OrthoDB" id="6362466at2759"/>
<dbReference type="PRINTS" id="PR00791">
    <property type="entry name" value="PEPDIPTASEA"/>
</dbReference>
<evidence type="ECO:0000256" key="9">
    <source>
        <dbReference type="PIRSR" id="PIRSR601548-8"/>
    </source>
</evidence>
<dbReference type="GO" id="GO:0006508">
    <property type="term" value="P:proteolysis"/>
    <property type="evidence" value="ECO:0007669"/>
    <property type="project" value="UniProtKB-KW"/>
</dbReference>
<reference evidence="12 13" key="1">
    <citation type="submission" date="2019-05" db="EMBL/GenBank/DDBJ databases">
        <title>Another draft genome of Portunus trituberculatus and its Hox gene families provides insights of decapod evolution.</title>
        <authorList>
            <person name="Jeong J.-H."/>
            <person name="Song I."/>
            <person name="Kim S."/>
            <person name="Choi T."/>
            <person name="Kim D."/>
            <person name="Ryu S."/>
            <person name="Kim W."/>
        </authorList>
    </citation>
    <scope>NUCLEOTIDE SEQUENCE [LARGE SCALE GENOMIC DNA]</scope>
    <source>
        <tissue evidence="12">Muscle</tissue>
    </source>
</reference>
<dbReference type="AlphaFoldDB" id="A0A5B7JE57"/>
<keyword evidence="11" id="KW-0645">Protease</keyword>
<evidence type="ECO:0000256" key="11">
    <source>
        <dbReference type="RuleBase" id="RU361144"/>
    </source>
</evidence>
<dbReference type="EMBL" id="VSRR010105256">
    <property type="protein sequence ID" value="MPC96271.1"/>
    <property type="molecule type" value="Genomic_DNA"/>
</dbReference>